<evidence type="ECO:0000256" key="1">
    <source>
        <dbReference type="ARBA" id="ARBA00004141"/>
    </source>
</evidence>
<dbReference type="PANTHER" id="PTHR10924:SF6">
    <property type="entry name" value="SOLUTE CARRIER FAMILY 49 MEMBER A3"/>
    <property type="match status" value="1"/>
</dbReference>
<feature type="transmembrane region" description="Helical" evidence="6">
    <location>
        <begin position="364"/>
        <end position="381"/>
    </location>
</feature>
<dbReference type="InterPro" id="IPR049680">
    <property type="entry name" value="FLVCR1-2_SLC49-like"/>
</dbReference>
<dbReference type="Proteomes" id="UP000492821">
    <property type="component" value="Unassembled WGS sequence"/>
</dbReference>
<keyword evidence="3 6" id="KW-1133">Transmembrane helix</keyword>
<accession>A0A7E4V185</accession>
<dbReference type="InterPro" id="IPR036259">
    <property type="entry name" value="MFS_trans_sf"/>
</dbReference>
<sequence>MADNPEGNGPSPNTTATDSIRDDETQLIQPASGSGEGSGAVATGGSKYISHSDAKKALGTMEEEDPAQPRMILKVYPRRWIVLFVVALLNNSNTMSWIAFAPIANHVDSFYHYDTATNLFSMVYMLCTIPVGIFAMWAGRFFGLRWAILIAAWANGLGGIIRLSSSYLDPAYRFPVGITGQAISAIAYPFIMFLPTKVAAAWFPDSQRTIATTVGIMSNPLGVLMANLISPQIVSSPEHVIYVNFLTAIPSAIVAIVATIAITRSEPKHPPTITAGQKQMDFLKGVKSAFTNIQYIILLVVMGGGIGMFNCLYTVMQQLLCPSGYSNSFSGLCAALMIIGGVVGATASGIFVDKTKRFQETIKVCLSLAIVFGLAFLQLVLRAGLNPWILIVCFVFGIMGLATYPVGLELAAECSFPVSETTSTGLIVLSGQVQSVVYVAVMQMLAKPLDPSKMSTQVCKIAGVEEGSDPKDFHMSNIVMSVIAVLLAVFLVVAFRPKYLRMEAEKAANAGTGRAVLEETVDSKELEPLQPSA</sequence>
<dbReference type="AlphaFoldDB" id="A0A7E4V185"/>
<evidence type="ECO:0000256" key="2">
    <source>
        <dbReference type="ARBA" id="ARBA00022692"/>
    </source>
</evidence>
<keyword evidence="7" id="KW-1185">Reference proteome</keyword>
<dbReference type="GO" id="GO:0022857">
    <property type="term" value="F:transmembrane transporter activity"/>
    <property type="evidence" value="ECO:0007669"/>
    <property type="project" value="InterPro"/>
</dbReference>
<evidence type="ECO:0000313" key="7">
    <source>
        <dbReference type="Proteomes" id="UP000492821"/>
    </source>
</evidence>
<keyword evidence="4 6" id="KW-0472">Membrane</keyword>
<dbReference type="InterPro" id="IPR011701">
    <property type="entry name" value="MFS"/>
</dbReference>
<reference evidence="8" key="2">
    <citation type="submission" date="2020-10" db="UniProtKB">
        <authorList>
            <consortium name="WormBaseParasite"/>
        </authorList>
    </citation>
    <scope>IDENTIFICATION</scope>
</reference>
<feature type="transmembrane region" description="Helical" evidence="6">
    <location>
        <begin position="119"/>
        <end position="139"/>
    </location>
</feature>
<feature type="region of interest" description="Disordered" evidence="5">
    <location>
        <begin position="1"/>
        <end position="46"/>
    </location>
</feature>
<feature type="transmembrane region" description="Helical" evidence="6">
    <location>
        <begin position="295"/>
        <end position="316"/>
    </location>
</feature>
<organism evidence="7 8">
    <name type="scientific">Panagrellus redivivus</name>
    <name type="common">Microworm</name>
    <dbReference type="NCBI Taxonomy" id="6233"/>
    <lineage>
        <taxon>Eukaryota</taxon>
        <taxon>Metazoa</taxon>
        <taxon>Ecdysozoa</taxon>
        <taxon>Nematoda</taxon>
        <taxon>Chromadorea</taxon>
        <taxon>Rhabditida</taxon>
        <taxon>Tylenchina</taxon>
        <taxon>Panagrolaimomorpha</taxon>
        <taxon>Panagrolaimoidea</taxon>
        <taxon>Panagrolaimidae</taxon>
        <taxon>Panagrellus</taxon>
    </lineage>
</organism>
<dbReference type="PANTHER" id="PTHR10924">
    <property type="entry name" value="MAJOR FACILITATOR SUPERFAMILY PROTEIN-RELATED"/>
    <property type="match status" value="1"/>
</dbReference>
<feature type="transmembrane region" description="Helical" evidence="6">
    <location>
        <begin position="424"/>
        <end position="446"/>
    </location>
</feature>
<evidence type="ECO:0000256" key="3">
    <source>
        <dbReference type="ARBA" id="ARBA00022989"/>
    </source>
</evidence>
<dbReference type="WBParaSite" id="Pan_g15285.t1">
    <property type="protein sequence ID" value="Pan_g15285.t1"/>
    <property type="gene ID" value="Pan_g15285"/>
</dbReference>
<comment type="subcellular location">
    <subcellularLocation>
        <location evidence="1">Membrane</location>
        <topology evidence="1">Multi-pass membrane protein</topology>
    </subcellularLocation>
</comment>
<evidence type="ECO:0000313" key="8">
    <source>
        <dbReference type="WBParaSite" id="Pan_g15285.t1"/>
    </source>
</evidence>
<proteinExistence type="predicted"/>
<evidence type="ECO:0000256" key="4">
    <source>
        <dbReference type="ARBA" id="ARBA00023136"/>
    </source>
</evidence>
<dbReference type="Pfam" id="PF07690">
    <property type="entry name" value="MFS_1"/>
    <property type="match status" value="1"/>
</dbReference>
<feature type="transmembrane region" description="Helical" evidence="6">
    <location>
        <begin position="478"/>
        <end position="495"/>
    </location>
</feature>
<feature type="transmembrane region" description="Helical" evidence="6">
    <location>
        <begin position="146"/>
        <end position="165"/>
    </location>
</feature>
<feature type="transmembrane region" description="Helical" evidence="6">
    <location>
        <begin position="185"/>
        <end position="203"/>
    </location>
</feature>
<reference evidence="7" key="1">
    <citation type="journal article" date="2013" name="Genetics">
        <title>The draft genome and transcriptome of Panagrellus redivivus are shaped by the harsh demands of a free-living lifestyle.</title>
        <authorList>
            <person name="Srinivasan J."/>
            <person name="Dillman A.R."/>
            <person name="Macchietto M.G."/>
            <person name="Heikkinen L."/>
            <person name="Lakso M."/>
            <person name="Fracchia K.M."/>
            <person name="Antoshechkin I."/>
            <person name="Mortazavi A."/>
            <person name="Wong G."/>
            <person name="Sternberg P.W."/>
        </authorList>
    </citation>
    <scope>NUCLEOTIDE SEQUENCE [LARGE SCALE GENOMIC DNA]</scope>
    <source>
        <strain evidence="7">MT8872</strain>
    </source>
</reference>
<feature type="transmembrane region" description="Helical" evidence="6">
    <location>
        <begin position="387"/>
        <end position="412"/>
    </location>
</feature>
<feature type="transmembrane region" description="Helical" evidence="6">
    <location>
        <begin position="210"/>
        <end position="229"/>
    </location>
</feature>
<evidence type="ECO:0000256" key="5">
    <source>
        <dbReference type="SAM" id="MobiDB-lite"/>
    </source>
</evidence>
<evidence type="ECO:0000256" key="6">
    <source>
        <dbReference type="SAM" id="Phobius"/>
    </source>
</evidence>
<dbReference type="GO" id="GO:0016020">
    <property type="term" value="C:membrane"/>
    <property type="evidence" value="ECO:0007669"/>
    <property type="project" value="UniProtKB-SubCell"/>
</dbReference>
<keyword evidence="2 6" id="KW-0812">Transmembrane</keyword>
<feature type="transmembrane region" description="Helical" evidence="6">
    <location>
        <begin position="328"/>
        <end position="352"/>
    </location>
</feature>
<dbReference type="SUPFAM" id="SSF103473">
    <property type="entry name" value="MFS general substrate transporter"/>
    <property type="match status" value="1"/>
</dbReference>
<feature type="transmembrane region" description="Helical" evidence="6">
    <location>
        <begin position="80"/>
        <end position="99"/>
    </location>
</feature>
<name>A0A7E4V185_PANRE</name>
<protein>
    <submittedName>
        <fullName evidence="8">MFS domain-containing protein</fullName>
    </submittedName>
</protein>
<dbReference type="CDD" id="cd17399">
    <property type="entry name" value="MFS_MFSD7"/>
    <property type="match status" value="1"/>
</dbReference>
<feature type="transmembrane region" description="Helical" evidence="6">
    <location>
        <begin position="241"/>
        <end position="262"/>
    </location>
</feature>
<dbReference type="Gene3D" id="1.20.1250.20">
    <property type="entry name" value="MFS general substrate transporter like domains"/>
    <property type="match status" value="2"/>
</dbReference>